<feature type="domain" description="DUF6458" evidence="3">
    <location>
        <begin position="1"/>
        <end position="78"/>
    </location>
</feature>
<name>A0A367Y2Q4_9MICO</name>
<gene>
    <name evidence="4" type="ORF">DTO57_08445</name>
</gene>
<evidence type="ECO:0000256" key="2">
    <source>
        <dbReference type="SAM" id="Phobius"/>
    </source>
</evidence>
<protein>
    <recommendedName>
        <fullName evidence="3">DUF6458 domain-containing protein</fullName>
    </recommendedName>
</protein>
<evidence type="ECO:0000259" key="3">
    <source>
        <dbReference type="Pfam" id="PF20059"/>
    </source>
</evidence>
<evidence type="ECO:0000256" key="1">
    <source>
        <dbReference type="SAM" id="MobiDB-lite"/>
    </source>
</evidence>
<keyword evidence="5" id="KW-1185">Reference proteome</keyword>
<dbReference type="InterPro" id="IPR045597">
    <property type="entry name" value="DUF6458"/>
</dbReference>
<dbReference type="Proteomes" id="UP000253508">
    <property type="component" value="Unassembled WGS sequence"/>
</dbReference>
<keyword evidence="2" id="KW-0812">Transmembrane</keyword>
<keyword evidence="2" id="KW-0472">Membrane</keyword>
<feature type="transmembrane region" description="Helical" evidence="2">
    <location>
        <begin position="7"/>
        <end position="26"/>
    </location>
</feature>
<dbReference type="RefSeq" id="WP_114117757.1">
    <property type="nucleotide sequence ID" value="NZ_BMHU01000006.1"/>
</dbReference>
<feature type="region of interest" description="Disordered" evidence="1">
    <location>
        <begin position="60"/>
        <end position="87"/>
    </location>
</feature>
<evidence type="ECO:0000313" key="4">
    <source>
        <dbReference type="EMBL" id="RCK60144.1"/>
    </source>
</evidence>
<comment type="caution">
    <text evidence="4">The sequence shown here is derived from an EMBL/GenBank/DDBJ whole genome shotgun (WGS) entry which is preliminary data.</text>
</comment>
<evidence type="ECO:0000313" key="5">
    <source>
        <dbReference type="Proteomes" id="UP000253508"/>
    </source>
</evidence>
<proteinExistence type="predicted"/>
<dbReference type="Pfam" id="PF20059">
    <property type="entry name" value="DUF6458"/>
    <property type="match status" value="1"/>
</dbReference>
<reference evidence="4 5" key="1">
    <citation type="submission" date="2018-07" db="EMBL/GenBank/DDBJ databases">
        <title>Microbacterium endoborsara sp. nov., a novel actinobacterium isolated from Borszczowia aralocaspica.</title>
        <authorList>
            <person name="An D."/>
        </authorList>
    </citation>
    <scope>NUCLEOTIDE SEQUENCE [LARGE SCALE GENOMIC DNA]</scope>
    <source>
        <strain evidence="4 5">C1.15228</strain>
    </source>
</reference>
<dbReference type="AlphaFoldDB" id="A0A367Y2Q4"/>
<feature type="transmembrane region" description="Helical" evidence="2">
    <location>
        <begin position="32"/>
        <end position="53"/>
    </location>
</feature>
<sequence>MGIGSGIALIAIGAIVAFAVNVDLGGTVDLDLIGYILMIAGAVVFLISLVLVLRRRSTVTQQRVSTDPASGDQIATRRSTDNGDPLV</sequence>
<accession>A0A367Y2Q4</accession>
<organism evidence="4 5">
    <name type="scientific">Microbacterium sorbitolivorans</name>
    <dbReference type="NCBI Taxonomy" id="1867410"/>
    <lineage>
        <taxon>Bacteria</taxon>
        <taxon>Bacillati</taxon>
        <taxon>Actinomycetota</taxon>
        <taxon>Actinomycetes</taxon>
        <taxon>Micrococcales</taxon>
        <taxon>Microbacteriaceae</taxon>
        <taxon>Microbacterium</taxon>
    </lineage>
</organism>
<keyword evidence="2" id="KW-1133">Transmembrane helix</keyword>
<dbReference type="EMBL" id="QORO01000002">
    <property type="protein sequence ID" value="RCK60144.1"/>
    <property type="molecule type" value="Genomic_DNA"/>
</dbReference>